<dbReference type="RefSeq" id="XP_066070037.1">
    <property type="nucleotide sequence ID" value="XM_066213940.1"/>
</dbReference>
<accession>A0AAJ8JVV8</accession>
<dbReference type="SUPFAM" id="SSF50475">
    <property type="entry name" value="FMN-binding split barrel"/>
    <property type="match status" value="1"/>
</dbReference>
<dbReference type="InterPro" id="IPR012349">
    <property type="entry name" value="Split_barrel_FMN-bd"/>
</dbReference>
<keyword evidence="3" id="KW-1185">Reference proteome</keyword>
<organism evidence="2 3">
    <name type="scientific">Cryptococcus depauperatus CBS 7841</name>
    <dbReference type="NCBI Taxonomy" id="1295531"/>
    <lineage>
        <taxon>Eukaryota</taxon>
        <taxon>Fungi</taxon>
        <taxon>Dikarya</taxon>
        <taxon>Basidiomycota</taxon>
        <taxon>Agaricomycotina</taxon>
        <taxon>Tremellomycetes</taxon>
        <taxon>Tremellales</taxon>
        <taxon>Cryptococcaceae</taxon>
        <taxon>Cryptococcus</taxon>
    </lineage>
</organism>
<gene>
    <name evidence="2" type="ORF">L203_104560</name>
</gene>
<name>A0AAJ8JVV8_9TREE</name>
<dbReference type="InterPro" id="IPR024624">
    <property type="entry name" value="Pyridox_Oxase_Alr4036_FMN-bd"/>
</dbReference>
<feature type="domain" description="Pyridoxamine 5'-phosphate oxidase Alr4036 family FMN-binding" evidence="1">
    <location>
        <begin position="7"/>
        <end position="94"/>
    </location>
</feature>
<evidence type="ECO:0000313" key="2">
    <source>
        <dbReference type="EMBL" id="WVN89337.1"/>
    </source>
</evidence>
<dbReference type="Proteomes" id="UP000094043">
    <property type="component" value="Chromosome 5"/>
</dbReference>
<dbReference type="AlphaFoldDB" id="A0AAJ8JVV8"/>
<evidence type="ECO:0000313" key="3">
    <source>
        <dbReference type="Proteomes" id="UP000094043"/>
    </source>
</evidence>
<reference evidence="2" key="1">
    <citation type="submission" date="2016-06" db="EMBL/GenBank/DDBJ databases">
        <authorList>
            <person name="Cuomo C."/>
            <person name="Litvintseva A."/>
            <person name="Heitman J."/>
            <person name="Chen Y."/>
            <person name="Sun S."/>
            <person name="Springer D."/>
            <person name="Dromer F."/>
            <person name="Young S."/>
            <person name="Zeng Q."/>
            <person name="Chapman S."/>
            <person name="Gujja S."/>
            <person name="Saif S."/>
            <person name="Birren B."/>
        </authorList>
    </citation>
    <scope>NUCLEOTIDE SEQUENCE</scope>
    <source>
        <strain evidence="2">CBS 7841</strain>
    </source>
</reference>
<sequence>MSTTKLAWVSVLEKQLEENPKCIVFALSTLSPENKPRVRHVNYRGLTPSNLILTSTDLRWSKPVHLNHSSTIEIAWWLRDTNTQFRITGQAFIIPPSAGSEGWDKVIEGLHLTGKEEGKKDWWCKKKDELWSVLSGHLRASFGRPIPGRKLEEVDDSGEWPETIPAKSDDVKEQKLIEKAWSNFAIIAIRPEAVEFLELNPIPNRRTQWAWKKTSDGLEIGSWEEVKVTF</sequence>
<reference evidence="2" key="2">
    <citation type="journal article" date="2022" name="Elife">
        <title>Obligate sexual reproduction of a homothallic fungus closely related to the Cryptococcus pathogenic species complex.</title>
        <authorList>
            <person name="Passer A.R."/>
            <person name="Clancey S.A."/>
            <person name="Shea T."/>
            <person name="David-Palma M."/>
            <person name="Averette A.F."/>
            <person name="Boekhout T."/>
            <person name="Porcel B.M."/>
            <person name="Nowrousian M."/>
            <person name="Cuomo C.A."/>
            <person name="Sun S."/>
            <person name="Heitman J."/>
            <person name="Coelho M.A."/>
        </authorList>
    </citation>
    <scope>NUCLEOTIDE SEQUENCE</scope>
    <source>
        <strain evidence="2">CBS 7841</strain>
    </source>
</reference>
<dbReference type="PANTHER" id="PTHR28243:SF1">
    <property type="entry name" value="PYRIDOXAMINE 5'-PHOSPHATE OXIDASE ALR4036 FAMILY FMN-BINDING DOMAIN-CONTAINING PROTEIN"/>
    <property type="match status" value="1"/>
</dbReference>
<dbReference type="GO" id="GO:0010181">
    <property type="term" value="F:FMN binding"/>
    <property type="evidence" value="ECO:0007669"/>
    <property type="project" value="InterPro"/>
</dbReference>
<dbReference type="KEGG" id="cdep:91088770"/>
<protein>
    <recommendedName>
        <fullName evidence="1">Pyridoxamine 5'-phosphate oxidase Alr4036 family FMN-binding domain-containing protein</fullName>
    </recommendedName>
</protein>
<dbReference type="Gene3D" id="2.30.110.10">
    <property type="entry name" value="Electron Transport, Fmn-binding Protein, Chain A"/>
    <property type="match status" value="1"/>
</dbReference>
<reference evidence="2" key="3">
    <citation type="submission" date="2024-01" db="EMBL/GenBank/DDBJ databases">
        <authorList>
            <person name="Coelho M.A."/>
            <person name="David-Palma M."/>
            <person name="Shea T."/>
            <person name="Sun S."/>
            <person name="Cuomo C.A."/>
            <person name="Heitman J."/>
        </authorList>
    </citation>
    <scope>NUCLEOTIDE SEQUENCE</scope>
    <source>
        <strain evidence="2">CBS 7841</strain>
    </source>
</reference>
<dbReference type="PANTHER" id="PTHR28243">
    <property type="entry name" value="AGL049CP"/>
    <property type="match status" value="1"/>
</dbReference>
<dbReference type="Pfam" id="PF12766">
    <property type="entry name" value="Pyridox_oxase_2"/>
    <property type="match status" value="1"/>
</dbReference>
<evidence type="ECO:0000259" key="1">
    <source>
        <dbReference type="Pfam" id="PF12766"/>
    </source>
</evidence>
<dbReference type="GeneID" id="91088770"/>
<proteinExistence type="predicted"/>
<dbReference type="EMBL" id="CP143788">
    <property type="protein sequence ID" value="WVN89337.1"/>
    <property type="molecule type" value="Genomic_DNA"/>
</dbReference>